<dbReference type="AlphaFoldDB" id="A0A370H277"/>
<keyword evidence="6" id="KW-1185">Reference proteome</keyword>
<keyword evidence="2 5" id="KW-0238">DNA-binding</keyword>
<dbReference type="RefSeq" id="WP_068021597.1">
    <property type="nucleotide sequence ID" value="NZ_QQAZ01000006.1"/>
</dbReference>
<dbReference type="OrthoDB" id="4569656at2"/>
<evidence type="ECO:0000313" key="5">
    <source>
        <dbReference type="EMBL" id="RDI50109.1"/>
    </source>
</evidence>
<evidence type="ECO:0000256" key="1">
    <source>
        <dbReference type="ARBA" id="ARBA00023015"/>
    </source>
</evidence>
<name>A0A370H277_9NOCA</name>
<dbReference type="PROSITE" id="PS50995">
    <property type="entry name" value="HTH_MARR_2"/>
    <property type="match status" value="1"/>
</dbReference>
<dbReference type="InterPro" id="IPR036388">
    <property type="entry name" value="WH-like_DNA-bd_sf"/>
</dbReference>
<dbReference type="STRING" id="1210089.GCA_001613165_03996"/>
<dbReference type="InterPro" id="IPR023187">
    <property type="entry name" value="Tscrpt_reg_MarR-type_CS"/>
</dbReference>
<dbReference type="PANTHER" id="PTHR39515:SF2">
    <property type="entry name" value="HTH-TYPE TRANSCRIPTIONAL REGULATOR RV0880"/>
    <property type="match status" value="1"/>
</dbReference>
<dbReference type="Gene3D" id="1.10.10.10">
    <property type="entry name" value="Winged helix-like DNA-binding domain superfamily/Winged helix DNA-binding domain"/>
    <property type="match status" value="1"/>
</dbReference>
<keyword evidence="1" id="KW-0805">Transcription regulation</keyword>
<comment type="caution">
    <text evidence="5">The sequence shown here is derived from an EMBL/GenBank/DDBJ whole genome shotgun (WGS) entry which is preliminary data.</text>
</comment>
<organism evidence="5 6">
    <name type="scientific">Nocardia mexicana</name>
    <dbReference type="NCBI Taxonomy" id="279262"/>
    <lineage>
        <taxon>Bacteria</taxon>
        <taxon>Bacillati</taxon>
        <taxon>Actinomycetota</taxon>
        <taxon>Actinomycetes</taxon>
        <taxon>Mycobacteriales</taxon>
        <taxon>Nocardiaceae</taxon>
        <taxon>Nocardia</taxon>
    </lineage>
</organism>
<keyword evidence="3" id="KW-0804">Transcription</keyword>
<dbReference type="InterPro" id="IPR036390">
    <property type="entry name" value="WH_DNA-bd_sf"/>
</dbReference>
<dbReference type="GO" id="GO:0003677">
    <property type="term" value="F:DNA binding"/>
    <property type="evidence" value="ECO:0007669"/>
    <property type="project" value="UniProtKB-KW"/>
</dbReference>
<proteinExistence type="predicted"/>
<reference evidence="5 6" key="1">
    <citation type="submission" date="2018-07" db="EMBL/GenBank/DDBJ databases">
        <title>Genomic Encyclopedia of Type Strains, Phase IV (KMG-IV): sequencing the most valuable type-strain genomes for metagenomic binning, comparative biology and taxonomic classification.</title>
        <authorList>
            <person name="Goeker M."/>
        </authorList>
    </citation>
    <scope>NUCLEOTIDE SEQUENCE [LARGE SCALE GENOMIC DNA]</scope>
    <source>
        <strain evidence="5 6">DSM 44952</strain>
    </source>
</reference>
<dbReference type="GO" id="GO:0003700">
    <property type="term" value="F:DNA-binding transcription factor activity"/>
    <property type="evidence" value="ECO:0007669"/>
    <property type="project" value="InterPro"/>
</dbReference>
<gene>
    <name evidence="5" type="ORF">DFR68_106548</name>
</gene>
<dbReference type="SUPFAM" id="SSF46785">
    <property type="entry name" value="Winged helix' DNA-binding domain"/>
    <property type="match status" value="1"/>
</dbReference>
<protein>
    <submittedName>
        <fullName evidence="5">DNA-binding MarR family transcriptional regulator</fullName>
    </submittedName>
</protein>
<dbReference type="PROSITE" id="PS01117">
    <property type="entry name" value="HTH_MARR_1"/>
    <property type="match status" value="1"/>
</dbReference>
<dbReference type="Pfam" id="PF01047">
    <property type="entry name" value="MarR"/>
    <property type="match status" value="1"/>
</dbReference>
<evidence type="ECO:0000313" key="6">
    <source>
        <dbReference type="Proteomes" id="UP000255355"/>
    </source>
</evidence>
<dbReference type="SMART" id="SM00347">
    <property type="entry name" value="HTH_MARR"/>
    <property type="match status" value="1"/>
</dbReference>
<feature type="domain" description="HTH marR-type" evidence="4">
    <location>
        <begin position="1"/>
        <end position="140"/>
    </location>
</feature>
<evidence type="ECO:0000256" key="3">
    <source>
        <dbReference type="ARBA" id="ARBA00023163"/>
    </source>
</evidence>
<dbReference type="InterPro" id="IPR052526">
    <property type="entry name" value="HTH-type_Bedaq_tolerance"/>
</dbReference>
<dbReference type="PANTHER" id="PTHR39515">
    <property type="entry name" value="CONSERVED PROTEIN"/>
    <property type="match status" value="1"/>
</dbReference>
<dbReference type="EMBL" id="QQAZ01000006">
    <property type="protein sequence ID" value="RDI50109.1"/>
    <property type="molecule type" value="Genomic_DNA"/>
</dbReference>
<dbReference type="Proteomes" id="UP000255355">
    <property type="component" value="Unassembled WGS sequence"/>
</dbReference>
<accession>A0A370H277</accession>
<dbReference type="InterPro" id="IPR000835">
    <property type="entry name" value="HTH_MarR-typ"/>
</dbReference>
<evidence type="ECO:0000259" key="4">
    <source>
        <dbReference type="PROSITE" id="PS50995"/>
    </source>
</evidence>
<sequence>MDDDCWATAQELRWGVSRLAQRLRAQQPGREDALTRLAASILANLRHDGPLTLTALATIEGLQPQSLTRTVNVLEADGYLTRSPDEADRRQQVIAITAEGRQALDDHIRDGNAWLAGALERELTPAERALLRVAADLMRQLAEAPGTMSGPARAGAAAPL</sequence>
<evidence type="ECO:0000256" key="2">
    <source>
        <dbReference type="ARBA" id="ARBA00023125"/>
    </source>
</evidence>